<dbReference type="InterPro" id="IPR005302">
    <property type="entry name" value="MoCF_Sase_C"/>
</dbReference>
<evidence type="ECO:0000313" key="2">
    <source>
        <dbReference type="EMBL" id="EED21817.1"/>
    </source>
</evidence>
<dbReference type="GO" id="GO:0003824">
    <property type="term" value="F:catalytic activity"/>
    <property type="evidence" value="ECO:0007669"/>
    <property type="project" value="InterPro"/>
</dbReference>
<dbReference type="EMBL" id="EQ962653">
    <property type="protein sequence ID" value="EED21817.1"/>
    <property type="molecule type" value="Genomic_DNA"/>
</dbReference>
<sequence>MYISELYVYPIKSLQPTKLKEATITRHGILYDRCFMLLKVMISNENDKNDTCIETEGNKSKPTLKNMHVPHFPQMSLFLTDLILPDDNDDKTQQEKKIIVTYQEPPVSENKPRKTLEVPLEPDVDGLEKVHVTMHQSPMTGYIMDKKYNDWFSECFGYPVVLAYTGLNRRRVLGSMNPNIVRQSAQGGGWLSTLTNYVPRLGTGTTQVKDEEILTFADCASYMVVNEESVKDVASRPGQGKVEVTRFRPNIVIGGAESAWEEDFWSELTLASATDEVQLILTSNCIRCRSLDVDFETGDFHKADDGIIYKKLNKDRRVDQGAKYKPVFGRYGFLREDVVAKVRVGDAVTVSKRADERTVFGPGHVSIAHLTALLGKEKAVVVRAAIAEKAVSSSWI</sequence>
<dbReference type="PROSITE" id="PS51340">
    <property type="entry name" value="MOSC"/>
    <property type="match status" value="1"/>
</dbReference>
<dbReference type="Pfam" id="PF03476">
    <property type="entry name" value="MOSC_N"/>
    <property type="match status" value="1"/>
</dbReference>
<evidence type="ECO:0000259" key="1">
    <source>
        <dbReference type="PROSITE" id="PS51340"/>
    </source>
</evidence>
<reference evidence="3" key="1">
    <citation type="journal article" date="2015" name="Genome Announc.">
        <title>Genome sequence of the AIDS-associated pathogen Penicillium marneffei (ATCC18224) and its near taxonomic relative Talaromyces stipitatus (ATCC10500).</title>
        <authorList>
            <person name="Nierman W.C."/>
            <person name="Fedorova-Abrams N.D."/>
            <person name="Andrianopoulos A."/>
        </authorList>
    </citation>
    <scope>NUCLEOTIDE SEQUENCE [LARGE SCALE GENOMIC DNA]</scope>
    <source>
        <strain evidence="3">ATCC 10500 / CBS 375.48 / QM 6759 / NRRL 1006</strain>
    </source>
</reference>
<dbReference type="OMA" id="PHFPEMA"/>
<accession>B8M1C1</accession>
<dbReference type="eggNOG" id="KOG2142">
    <property type="taxonomic scope" value="Eukaryota"/>
</dbReference>
<dbReference type="VEuPathDB" id="FungiDB:TSTA_090560"/>
<dbReference type="PhylomeDB" id="B8M1C1"/>
<dbReference type="InterPro" id="IPR005303">
    <property type="entry name" value="MOCOS_middle"/>
</dbReference>
<dbReference type="STRING" id="441959.B8M1C1"/>
<dbReference type="GeneID" id="8101547"/>
<keyword evidence="3" id="KW-1185">Reference proteome</keyword>
<dbReference type="OrthoDB" id="17255at2759"/>
<dbReference type="AlphaFoldDB" id="B8M1C1"/>
<proteinExistence type="predicted"/>
<evidence type="ECO:0000313" key="3">
    <source>
        <dbReference type="Proteomes" id="UP000001745"/>
    </source>
</evidence>
<dbReference type="SUPFAM" id="SSF50800">
    <property type="entry name" value="PK beta-barrel domain-like"/>
    <property type="match status" value="1"/>
</dbReference>
<dbReference type="Proteomes" id="UP000001745">
    <property type="component" value="Unassembled WGS sequence"/>
</dbReference>
<dbReference type="HOGENOM" id="CLU_028286_3_0_1"/>
<dbReference type="RefSeq" id="XP_002478780.1">
    <property type="nucleotide sequence ID" value="XM_002478735.1"/>
</dbReference>
<dbReference type="InterPro" id="IPR011037">
    <property type="entry name" value="Pyrv_Knase-like_insert_dom_sf"/>
</dbReference>
<dbReference type="InParanoid" id="B8M1C1"/>
<dbReference type="GO" id="GO:0030170">
    <property type="term" value="F:pyridoxal phosphate binding"/>
    <property type="evidence" value="ECO:0007669"/>
    <property type="project" value="InterPro"/>
</dbReference>
<name>B8M1C1_TALSN</name>
<feature type="domain" description="MOSC" evidence="1">
    <location>
        <begin position="183"/>
        <end position="351"/>
    </location>
</feature>
<protein>
    <submittedName>
        <fullName evidence="2">MOSC domain protein</fullName>
    </submittedName>
</protein>
<gene>
    <name evidence="2" type="ORF">TSTA_090560</name>
</gene>
<dbReference type="GO" id="GO:0030151">
    <property type="term" value="F:molybdenum ion binding"/>
    <property type="evidence" value="ECO:0007669"/>
    <property type="project" value="InterPro"/>
</dbReference>
<organism evidence="2 3">
    <name type="scientific">Talaromyces stipitatus (strain ATCC 10500 / CBS 375.48 / QM 6759 / NRRL 1006)</name>
    <name type="common">Penicillium stipitatum</name>
    <dbReference type="NCBI Taxonomy" id="441959"/>
    <lineage>
        <taxon>Eukaryota</taxon>
        <taxon>Fungi</taxon>
        <taxon>Dikarya</taxon>
        <taxon>Ascomycota</taxon>
        <taxon>Pezizomycotina</taxon>
        <taxon>Eurotiomycetes</taxon>
        <taxon>Eurotiomycetidae</taxon>
        <taxon>Eurotiales</taxon>
        <taxon>Trichocomaceae</taxon>
        <taxon>Talaromyces</taxon>
        <taxon>Talaromyces sect. Talaromyces</taxon>
    </lineage>
</organism>
<dbReference type="Pfam" id="PF03473">
    <property type="entry name" value="MOSC"/>
    <property type="match status" value="1"/>
</dbReference>